<gene>
    <name evidence="2" type="ORF">MSPICULIGERA_LOCUS11722</name>
</gene>
<organism evidence="2 3">
    <name type="scientific">Mesorhabditis spiculigera</name>
    <dbReference type="NCBI Taxonomy" id="96644"/>
    <lineage>
        <taxon>Eukaryota</taxon>
        <taxon>Metazoa</taxon>
        <taxon>Ecdysozoa</taxon>
        <taxon>Nematoda</taxon>
        <taxon>Chromadorea</taxon>
        <taxon>Rhabditida</taxon>
        <taxon>Rhabditina</taxon>
        <taxon>Rhabditomorpha</taxon>
        <taxon>Rhabditoidea</taxon>
        <taxon>Rhabditidae</taxon>
        <taxon>Mesorhabditinae</taxon>
        <taxon>Mesorhabditis</taxon>
    </lineage>
</organism>
<feature type="transmembrane region" description="Helical" evidence="1">
    <location>
        <begin position="16"/>
        <end position="38"/>
    </location>
</feature>
<comment type="caution">
    <text evidence="2">The sequence shown here is derived from an EMBL/GenBank/DDBJ whole genome shotgun (WGS) entry which is preliminary data.</text>
</comment>
<name>A0AA36CSG6_9BILA</name>
<evidence type="ECO:0000256" key="1">
    <source>
        <dbReference type="SAM" id="Phobius"/>
    </source>
</evidence>
<evidence type="ECO:0000313" key="2">
    <source>
        <dbReference type="EMBL" id="CAJ0573362.1"/>
    </source>
</evidence>
<dbReference type="Proteomes" id="UP001177023">
    <property type="component" value="Unassembled WGS sequence"/>
</dbReference>
<reference evidence="2" key="1">
    <citation type="submission" date="2023-06" db="EMBL/GenBank/DDBJ databases">
        <authorList>
            <person name="Delattre M."/>
        </authorList>
    </citation>
    <scope>NUCLEOTIDE SEQUENCE</scope>
    <source>
        <strain evidence="2">AF72</strain>
    </source>
</reference>
<dbReference type="EMBL" id="CATQJA010002618">
    <property type="protein sequence ID" value="CAJ0573362.1"/>
    <property type="molecule type" value="Genomic_DNA"/>
</dbReference>
<keyword evidence="1" id="KW-0472">Membrane</keyword>
<keyword evidence="3" id="KW-1185">Reference proteome</keyword>
<sequence>MLKAEGDGEEQQSCSYGWLTIVAVAVILISTVLTFIFADHMYHGTEDYSGVRIEQIEWLPAQGFAAVPQKSFTLARVAQDPDMCFLIPIELEKENVALRVRRAPRQSRFTLQSKSCGVVLELEKSELFGKRERRELGCAPVMVKCGRNIIGLTDSCTVKTECDVHDLCESSKNFATL</sequence>
<accession>A0AA36CSG6</accession>
<protein>
    <submittedName>
        <fullName evidence="2">Uncharacterized protein</fullName>
    </submittedName>
</protein>
<proteinExistence type="predicted"/>
<evidence type="ECO:0000313" key="3">
    <source>
        <dbReference type="Proteomes" id="UP001177023"/>
    </source>
</evidence>
<dbReference type="AlphaFoldDB" id="A0AA36CSG6"/>
<keyword evidence="1" id="KW-1133">Transmembrane helix</keyword>
<keyword evidence="1" id="KW-0812">Transmembrane</keyword>
<feature type="non-terminal residue" evidence="2">
    <location>
        <position position="1"/>
    </location>
</feature>